<evidence type="ECO:0008006" key="3">
    <source>
        <dbReference type="Google" id="ProtNLM"/>
    </source>
</evidence>
<reference evidence="1 2" key="1">
    <citation type="journal article" date="2016" name="Front. Microbiol.">
        <title>Fuerstia marisgermanicae gen. nov., sp. nov., an Unusual Member of the Phylum Planctomycetes from the German Wadden Sea.</title>
        <authorList>
            <person name="Kohn T."/>
            <person name="Heuer A."/>
            <person name="Jogler M."/>
            <person name="Vollmers J."/>
            <person name="Boedeker C."/>
            <person name="Bunk B."/>
            <person name="Rast P."/>
            <person name="Borchert D."/>
            <person name="Glockner I."/>
            <person name="Freese H.M."/>
            <person name="Klenk H.P."/>
            <person name="Overmann J."/>
            <person name="Kaster A.K."/>
            <person name="Rohde M."/>
            <person name="Wiegand S."/>
            <person name="Jogler C."/>
        </authorList>
    </citation>
    <scope>NUCLEOTIDE SEQUENCE [LARGE SCALE GENOMIC DNA]</scope>
    <source>
        <strain evidence="1 2">NH11</strain>
    </source>
</reference>
<gene>
    <name evidence="1" type="ORF">Fuma_03471</name>
</gene>
<evidence type="ECO:0000313" key="2">
    <source>
        <dbReference type="Proteomes" id="UP000187735"/>
    </source>
</evidence>
<protein>
    <recommendedName>
        <fullName evidence="3">DUF3540 domain-containing protein</fullName>
    </recommendedName>
</protein>
<sequence>MTIADFSPTNTAAPAFVTAEVLETEDRGQFVRVSAPGQWDEPDFWARLATGPLSRPCVGDQVLIAGAGSTEAYVIGCLTPPAADRLTSASGTYAECCKDQSGREVVRVLTRNDELMFEYDPEKQVTRVAVPQGSLELMTAKGDLSLNAAGTVRIAGSAVEIKARRRLSMAVVTAVGKAKSWFRMLEDRLHTGGAKFDLVAKETELNSPTMRLNSNDVSVNAGQVHVEAEHLETAANTRVERSGSVYQTVVDVLQQQTGRLRTYVSGLSHFRSKRAYFSSEESFNIDGDKVNLG</sequence>
<dbReference type="KEGG" id="fmr:Fuma_03471"/>
<dbReference type="STRING" id="1891926.Fuma_03471"/>
<dbReference type="Proteomes" id="UP000187735">
    <property type="component" value="Chromosome"/>
</dbReference>
<name>A0A1P8WIH5_9PLAN</name>
<proteinExistence type="predicted"/>
<dbReference type="InterPro" id="IPR021927">
    <property type="entry name" value="DUF3540"/>
</dbReference>
<organism evidence="1 2">
    <name type="scientific">Fuerstiella marisgermanici</name>
    <dbReference type="NCBI Taxonomy" id="1891926"/>
    <lineage>
        <taxon>Bacteria</taxon>
        <taxon>Pseudomonadati</taxon>
        <taxon>Planctomycetota</taxon>
        <taxon>Planctomycetia</taxon>
        <taxon>Planctomycetales</taxon>
        <taxon>Planctomycetaceae</taxon>
        <taxon>Fuerstiella</taxon>
    </lineage>
</organism>
<dbReference type="EMBL" id="CP017641">
    <property type="protein sequence ID" value="APZ93853.1"/>
    <property type="molecule type" value="Genomic_DNA"/>
</dbReference>
<dbReference type="AlphaFoldDB" id="A0A1P8WIH5"/>
<accession>A0A1P8WIH5</accession>
<evidence type="ECO:0000313" key="1">
    <source>
        <dbReference type="EMBL" id="APZ93853.1"/>
    </source>
</evidence>
<dbReference type="Pfam" id="PF12059">
    <property type="entry name" value="DUF3540"/>
    <property type="match status" value="1"/>
</dbReference>
<keyword evidence="2" id="KW-1185">Reference proteome</keyword>
<dbReference type="RefSeq" id="WP_077025248.1">
    <property type="nucleotide sequence ID" value="NZ_CP017641.1"/>
</dbReference>